<dbReference type="RefSeq" id="WP_012085491.1">
    <property type="nucleotide sequence ID" value="NC_009664.2"/>
</dbReference>
<dbReference type="GO" id="GO:0015740">
    <property type="term" value="P:C4-dicarboxylate transport"/>
    <property type="evidence" value="ECO:0007669"/>
    <property type="project" value="TreeGrafter"/>
</dbReference>
<dbReference type="InterPro" id="IPR007387">
    <property type="entry name" value="TRAP_DctQ"/>
</dbReference>
<evidence type="ECO:0000256" key="10">
    <source>
        <dbReference type="SAM" id="Phobius"/>
    </source>
</evidence>
<dbReference type="GO" id="GO:0022857">
    <property type="term" value="F:transmembrane transporter activity"/>
    <property type="evidence" value="ECO:0007669"/>
    <property type="project" value="TreeGrafter"/>
</dbReference>
<dbReference type="Proteomes" id="UP000001116">
    <property type="component" value="Chromosome"/>
</dbReference>
<sequence>MDGGGTEQLDPPAGASPARPRTGPMTAAKNALDRVLSWVCVVLFAALVLDVVWQVFTRQVLDAPSAWSEELAKYLFIWLGLLGSALVFGERGHVGVELLVQKAPPGVQRVLALVVQLSVLAFALVALAWGGGQVVDLAWDQKVTGLPFNVGQLYLALPICGVLTALYTVHHAIRIARGDEPPFEPDAEVETV</sequence>
<evidence type="ECO:0000259" key="11">
    <source>
        <dbReference type="Pfam" id="PF04290"/>
    </source>
</evidence>
<evidence type="ECO:0000256" key="3">
    <source>
        <dbReference type="ARBA" id="ARBA00022475"/>
    </source>
</evidence>
<dbReference type="HOGENOM" id="CLU_086356_9_2_11"/>
<dbReference type="STRING" id="266940.Krad_0195"/>
<accession>A6W4E7</accession>
<protein>
    <submittedName>
        <fullName evidence="12">Tripartite ATP-independent periplasmic transporter DctQ component</fullName>
    </submittedName>
</protein>
<dbReference type="EMBL" id="CP000750">
    <property type="protein sequence ID" value="ABS01686.1"/>
    <property type="molecule type" value="Genomic_DNA"/>
</dbReference>
<evidence type="ECO:0000256" key="9">
    <source>
        <dbReference type="SAM" id="MobiDB-lite"/>
    </source>
</evidence>
<comment type="similarity">
    <text evidence="8">Belongs to the TRAP transporter small permease family.</text>
</comment>
<dbReference type="GO" id="GO:0005886">
    <property type="term" value="C:plasma membrane"/>
    <property type="evidence" value="ECO:0007669"/>
    <property type="project" value="UniProtKB-SubCell"/>
</dbReference>
<feature type="region of interest" description="Disordered" evidence="9">
    <location>
        <begin position="1"/>
        <end position="22"/>
    </location>
</feature>
<gene>
    <name evidence="12" type="ordered locus">Krad_0195</name>
</gene>
<evidence type="ECO:0000313" key="12">
    <source>
        <dbReference type="EMBL" id="ABS01686.1"/>
    </source>
</evidence>
<dbReference type="InterPro" id="IPR055348">
    <property type="entry name" value="DctQ"/>
</dbReference>
<dbReference type="AlphaFoldDB" id="A6W4E7"/>
<dbReference type="Pfam" id="PF04290">
    <property type="entry name" value="DctQ"/>
    <property type="match status" value="1"/>
</dbReference>
<keyword evidence="3" id="KW-1003">Cell membrane</keyword>
<evidence type="ECO:0000256" key="4">
    <source>
        <dbReference type="ARBA" id="ARBA00022519"/>
    </source>
</evidence>
<dbReference type="eggNOG" id="COG3090">
    <property type="taxonomic scope" value="Bacteria"/>
</dbReference>
<feature type="transmembrane region" description="Helical" evidence="10">
    <location>
        <begin position="35"/>
        <end position="56"/>
    </location>
</feature>
<keyword evidence="2" id="KW-0813">Transport</keyword>
<dbReference type="PANTHER" id="PTHR35011:SF2">
    <property type="entry name" value="2,3-DIKETO-L-GULONATE TRAP TRANSPORTER SMALL PERMEASE PROTEIN YIAM"/>
    <property type="match status" value="1"/>
</dbReference>
<feature type="transmembrane region" description="Helical" evidence="10">
    <location>
        <begin position="71"/>
        <end position="89"/>
    </location>
</feature>
<keyword evidence="7 10" id="KW-0472">Membrane</keyword>
<organism evidence="12 13">
    <name type="scientific">Kineococcus radiotolerans (strain ATCC BAA-149 / DSM 14245 / SRS30216)</name>
    <dbReference type="NCBI Taxonomy" id="266940"/>
    <lineage>
        <taxon>Bacteria</taxon>
        <taxon>Bacillati</taxon>
        <taxon>Actinomycetota</taxon>
        <taxon>Actinomycetes</taxon>
        <taxon>Kineosporiales</taxon>
        <taxon>Kineosporiaceae</taxon>
        <taxon>Kineococcus</taxon>
    </lineage>
</organism>
<evidence type="ECO:0000313" key="13">
    <source>
        <dbReference type="Proteomes" id="UP000001116"/>
    </source>
</evidence>
<dbReference type="OrthoDB" id="2085311at2"/>
<feature type="transmembrane region" description="Helical" evidence="10">
    <location>
        <begin position="110"/>
        <end position="131"/>
    </location>
</feature>
<keyword evidence="5 10" id="KW-0812">Transmembrane</keyword>
<dbReference type="PANTHER" id="PTHR35011">
    <property type="entry name" value="2,3-DIKETO-L-GULONATE TRAP TRANSPORTER SMALL PERMEASE PROTEIN YIAM"/>
    <property type="match status" value="1"/>
</dbReference>
<feature type="transmembrane region" description="Helical" evidence="10">
    <location>
        <begin position="151"/>
        <end position="169"/>
    </location>
</feature>
<evidence type="ECO:0000256" key="5">
    <source>
        <dbReference type="ARBA" id="ARBA00022692"/>
    </source>
</evidence>
<keyword evidence="6 10" id="KW-1133">Transmembrane helix</keyword>
<evidence type="ECO:0000256" key="8">
    <source>
        <dbReference type="ARBA" id="ARBA00038436"/>
    </source>
</evidence>
<keyword evidence="4" id="KW-0997">Cell inner membrane</keyword>
<keyword evidence="13" id="KW-1185">Reference proteome</keyword>
<evidence type="ECO:0000256" key="1">
    <source>
        <dbReference type="ARBA" id="ARBA00004429"/>
    </source>
</evidence>
<dbReference type="KEGG" id="kra:Krad_0195"/>
<reference evidence="13" key="1">
    <citation type="journal article" date="2008" name="PLoS ONE">
        <title>Survival in nuclear waste, extreme resistance, and potential applications gleaned from the genome sequence of Kineococcus radiotolerans SRS30216.</title>
        <authorList>
            <person name="Bagwell C.E."/>
            <person name="Bhat S."/>
            <person name="Hawkins G.M."/>
            <person name="Smith B.W."/>
            <person name="Biswas T."/>
            <person name="Hoover T.R."/>
            <person name="Saunders E."/>
            <person name="Han C.S."/>
            <person name="Tsodikov O.V."/>
            <person name="Shimkets L.J."/>
        </authorList>
    </citation>
    <scope>NUCLEOTIDE SEQUENCE [LARGE SCALE GENOMIC DNA]</scope>
    <source>
        <strain evidence="13">ATCC BAA-149 / DSM 14245 / SRS30216</strain>
    </source>
</reference>
<evidence type="ECO:0000256" key="2">
    <source>
        <dbReference type="ARBA" id="ARBA00022448"/>
    </source>
</evidence>
<feature type="domain" description="Tripartite ATP-independent periplasmic transporters DctQ component" evidence="11">
    <location>
        <begin position="48"/>
        <end position="177"/>
    </location>
</feature>
<name>A6W4E7_KINRD</name>
<comment type="subcellular location">
    <subcellularLocation>
        <location evidence="1">Cell inner membrane</location>
        <topology evidence="1">Multi-pass membrane protein</topology>
    </subcellularLocation>
</comment>
<evidence type="ECO:0000256" key="7">
    <source>
        <dbReference type="ARBA" id="ARBA00023136"/>
    </source>
</evidence>
<proteinExistence type="inferred from homology"/>
<evidence type="ECO:0000256" key="6">
    <source>
        <dbReference type="ARBA" id="ARBA00022989"/>
    </source>
</evidence>